<dbReference type="Proteomes" id="UP000571128">
    <property type="component" value="Unassembled WGS sequence"/>
</dbReference>
<name>A0A841YBR9_9LIST</name>
<reference evidence="1 2" key="1">
    <citation type="submission" date="2020-03" db="EMBL/GenBank/DDBJ databases">
        <title>Soil Listeria distribution.</title>
        <authorList>
            <person name="Liao J."/>
            <person name="Wiedmann M."/>
        </authorList>
    </citation>
    <scope>NUCLEOTIDE SEQUENCE [LARGE SCALE GENOMIC DNA]</scope>
    <source>
        <strain evidence="1 2">FSL L7-1645</strain>
    </source>
</reference>
<sequence length="219" mass="25668">MTDLTKIKAALKELANPCNQPSMEAYMKNQFPFLGIKAGPRKEFVRQYIRENGVPKNIDLLAENLFLEPEREYHYVAIDLLIRDMKKAEPHMIYVYEKLIQTKSWWDTVDAIAGTLVGNYFLKYPEEMKDLNEKWISGESIWLARTAILFQLKYKEKTDEALLFQNCDKWLHSKEFFIQKAIGWALREYAKTDALKVRAYVLDSDLAPLSRREALKHIG</sequence>
<comment type="caution">
    <text evidence="1">The sequence shown here is derived from an EMBL/GenBank/DDBJ whole genome shotgun (WGS) entry which is preliminary data.</text>
</comment>
<dbReference type="Gene3D" id="1.25.10.90">
    <property type="match status" value="1"/>
</dbReference>
<dbReference type="AlphaFoldDB" id="A0A841YBR9"/>
<proteinExistence type="predicted"/>
<dbReference type="RefSeq" id="WP_115095478.1">
    <property type="nucleotide sequence ID" value="NZ_JAARPY010000002.1"/>
</dbReference>
<gene>
    <name evidence="1" type="ORF">HB844_02395</name>
</gene>
<dbReference type="InterPro" id="IPR014825">
    <property type="entry name" value="DNA_alkylation"/>
</dbReference>
<dbReference type="EMBL" id="JAARPY010000002">
    <property type="protein sequence ID" value="MBC1397713.1"/>
    <property type="molecule type" value="Genomic_DNA"/>
</dbReference>
<dbReference type="PANTHER" id="PTHR34070:SF1">
    <property type="entry name" value="DNA ALKYLATION REPAIR PROTEIN"/>
    <property type="match status" value="1"/>
</dbReference>
<accession>A0A841YBR9</accession>
<dbReference type="Pfam" id="PF08713">
    <property type="entry name" value="DNA_alkylation"/>
    <property type="match status" value="1"/>
</dbReference>
<evidence type="ECO:0000313" key="2">
    <source>
        <dbReference type="Proteomes" id="UP000571128"/>
    </source>
</evidence>
<organism evidence="1 2">
    <name type="scientific">Listeria fleischmannii</name>
    <dbReference type="NCBI Taxonomy" id="1069827"/>
    <lineage>
        <taxon>Bacteria</taxon>
        <taxon>Bacillati</taxon>
        <taxon>Bacillota</taxon>
        <taxon>Bacilli</taxon>
        <taxon>Bacillales</taxon>
        <taxon>Listeriaceae</taxon>
        <taxon>Listeria</taxon>
    </lineage>
</organism>
<dbReference type="SUPFAM" id="SSF48371">
    <property type="entry name" value="ARM repeat"/>
    <property type="match status" value="1"/>
</dbReference>
<protein>
    <submittedName>
        <fullName evidence="1">DNA alkylation repair protein</fullName>
    </submittedName>
</protein>
<dbReference type="PANTHER" id="PTHR34070">
    <property type="entry name" value="ARMADILLO-TYPE FOLD"/>
    <property type="match status" value="1"/>
</dbReference>
<dbReference type="CDD" id="cd07064">
    <property type="entry name" value="AlkD_like_1"/>
    <property type="match status" value="1"/>
</dbReference>
<dbReference type="InterPro" id="IPR016024">
    <property type="entry name" value="ARM-type_fold"/>
</dbReference>
<evidence type="ECO:0000313" key="1">
    <source>
        <dbReference type="EMBL" id="MBC1397713.1"/>
    </source>
</evidence>